<feature type="compositionally biased region" description="Basic and acidic residues" evidence="1">
    <location>
        <begin position="142"/>
        <end position="153"/>
    </location>
</feature>
<organism evidence="2 3">
    <name type="scientific">Panagrolaimus davidi</name>
    <dbReference type="NCBI Taxonomy" id="227884"/>
    <lineage>
        <taxon>Eukaryota</taxon>
        <taxon>Metazoa</taxon>
        <taxon>Ecdysozoa</taxon>
        <taxon>Nematoda</taxon>
        <taxon>Chromadorea</taxon>
        <taxon>Rhabditida</taxon>
        <taxon>Tylenchina</taxon>
        <taxon>Panagrolaimomorpha</taxon>
        <taxon>Panagrolaimoidea</taxon>
        <taxon>Panagrolaimidae</taxon>
        <taxon>Panagrolaimus</taxon>
    </lineage>
</organism>
<accession>A0A914PJK4</accession>
<sequence>MVAGEQFLGPRPANAQQLQHNDPKHDQIIRHLPVITPNTTILPTVDLTKPPPSLPYVRLPFQYGAPPPTFGGLPPGMGMPGGNGMPPPGYPCAPTVKKQSSDPIPSTDPPLLFNEVLKTKQAVIGADQITQNKSYELLRLTPSRDGRGRDSVRSRRSKPFQSSTNRKTSPKDTRPMWEKQAERFRKEMELISYNPSIDYDDVSKTESERISSGVAATKSSNDRQSHNNETFEEECGRNG</sequence>
<reference evidence="3" key="1">
    <citation type="submission" date="2022-11" db="UniProtKB">
        <authorList>
            <consortium name="WormBaseParasite"/>
        </authorList>
    </citation>
    <scope>IDENTIFICATION</scope>
</reference>
<keyword evidence="2" id="KW-1185">Reference proteome</keyword>
<evidence type="ECO:0000313" key="2">
    <source>
        <dbReference type="Proteomes" id="UP000887578"/>
    </source>
</evidence>
<evidence type="ECO:0000256" key="1">
    <source>
        <dbReference type="SAM" id="MobiDB-lite"/>
    </source>
</evidence>
<name>A0A914PJK4_9BILA</name>
<feature type="region of interest" description="Disordered" evidence="1">
    <location>
        <begin position="193"/>
        <end position="239"/>
    </location>
</feature>
<feature type="region of interest" description="Disordered" evidence="1">
    <location>
        <begin position="139"/>
        <end position="177"/>
    </location>
</feature>
<proteinExistence type="predicted"/>
<dbReference type="WBParaSite" id="PDA_v2.g18562.t1">
    <property type="protein sequence ID" value="PDA_v2.g18562.t1"/>
    <property type="gene ID" value="PDA_v2.g18562"/>
</dbReference>
<protein>
    <submittedName>
        <fullName evidence="3">Uncharacterized protein</fullName>
    </submittedName>
</protein>
<feature type="region of interest" description="Disordered" evidence="1">
    <location>
        <begin position="1"/>
        <end position="21"/>
    </location>
</feature>
<dbReference type="AlphaFoldDB" id="A0A914PJK4"/>
<dbReference type="Proteomes" id="UP000887578">
    <property type="component" value="Unplaced"/>
</dbReference>
<evidence type="ECO:0000313" key="3">
    <source>
        <dbReference type="WBParaSite" id="PDA_v2.g18562.t1"/>
    </source>
</evidence>